<dbReference type="OrthoDB" id="2104739at2759"/>
<organism evidence="2 4">
    <name type="scientific">Aspergillus carbonarius (strain ITEM 5010)</name>
    <dbReference type="NCBI Taxonomy" id="602072"/>
    <lineage>
        <taxon>Eukaryota</taxon>
        <taxon>Fungi</taxon>
        <taxon>Dikarya</taxon>
        <taxon>Ascomycota</taxon>
        <taxon>Pezizomycotina</taxon>
        <taxon>Eurotiomycetes</taxon>
        <taxon>Eurotiomycetidae</taxon>
        <taxon>Eurotiales</taxon>
        <taxon>Aspergillaceae</taxon>
        <taxon>Aspergillus</taxon>
        <taxon>Aspergillus subgen. Circumdati</taxon>
    </lineage>
</organism>
<evidence type="ECO:0000313" key="2">
    <source>
        <dbReference type="EMBL" id="OOF99307.1"/>
    </source>
</evidence>
<dbReference type="AlphaFoldDB" id="A0A1R3RXY7"/>
<dbReference type="Pfam" id="PF13391">
    <property type="entry name" value="HNH_2"/>
    <property type="match status" value="1"/>
</dbReference>
<gene>
    <name evidence="3" type="ORF">ASPCADRAFT_39628</name>
    <name evidence="2" type="ORF">ASPCADRAFT_40008</name>
</gene>
<dbReference type="OMA" id="NEPGEFE"/>
<dbReference type="STRING" id="602072.A0A1R3RXY7"/>
<name>A0A1R3RXY7_ASPC5</name>
<reference evidence="2" key="1">
    <citation type="submission" date="2016-12" db="EMBL/GenBank/DDBJ databases">
        <authorList>
            <consortium name="DOE Joint Genome Institute"/>
            <person name="Riley R."/>
            <person name="Kuo A."/>
            <person name="Sun H."/>
            <person name="Pangilinan J."/>
            <person name="Culley D."/>
            <person name="Salamov A."/>
            <person name="Magnuson J."/>
            <person name="Bruno K."/>
            <person name="Henrissat B."/>
            <person name="Berka R."/>
            <person name="Tsang A."/>
            <person name="Barry K."/>
            <person name="lapidus A."/>
            <person name="Martin J."/>
            <person name="Lindquist E."/>
            <person name="Wang Z."/>
            <person name="Baker S."/>
            <person name="Grigoriev I."/>
            <person name="Nordberg H.P."/>
            <person name="Cantor M.N."/>
            <person name="Hua S.X."/>
        </authorList>
    </citation>
    <scope>NUCLEOTIDE SEQUENCE [LARGE SCALE GENOMIC DNA]</scope>
    <source>
        <strain evidence="2">ITEM 5010</strain>
    </source>
</reference>
<protein>
    <recommendedName>
        <fullName evidence="1">HNH nuclease domain-containing protein</fullName>
    </recommendedName>
</protein>
<sequence length="380" mass="43106">KVLDFSQPFSLPPDQSQAAIIIFNQLIDHYNPNQASQKGYKPAALALAVYEHVSAKDAFLMLFFSLIYDTLCPRTTDTRDPDITTYLRYFDDLVSWSPDRLRNAKGAIEGFAEYIIENLLLPLRASAVKTPQPTPASLSSLQTSIASSRQRLSTLRQSCLIRDYHRCVISRKFDRREAERRLKQDGEDCRDDDGNLLRNETSDRFQFLEVAHILPHSLMTAVSDNTELTDSKKNALRILNMFDHGITHFIEYPKIDSPLNALTLTLEYHQLFGAFKLYFEHTGSPYQYVIKSTDQGSFLSDPLFPVVRTLTLSPNRTIDPPFPRLLAVHRAIARILKISGAGYYIESVLRDLEEVSVRADGSTNLGLIMNLRLGGWLTVC</sequence>
<dbReference type="Proteomes" id="UP000188318">
    <property type="component" value="Unassembled WGS sequence"/>
</dbReference>
<accession>A0A1R3RXY7</accession>
<dbReference type="VEuPathDB" id="FungiDB:ASPCADRAFT_39628"/>
<dbReference type="VEuPathDB" id="FungiDB:ASPCADRAFT_40008"/>
<evidence type="ECO:0000313" key="3">
    <source>
        <dbReference type="EMBL" id="OOF99312.1"/>
    </source>
</evidence>
<evidence type="ECO:0000259" key="1">
    <source>
        <dbReference type="Pfam" id="PF13391"/>
    </source>
</evidence>
<reference evidence="4" key="2">
    <citation type="journal article" date="2017" name="Genome Biol.">
        <title>Comparative genomics reveals high biological diversity and specific adaptations in the industrially and medically important fungal genus Aspergillus.</title>
        <authorList>
            <person name="de Vries R.P."/>
            <person name="Riley R."/>
            <person name="Wiebenga A."/>
            <person name="Aguilar-Osorio G."/>
            <person name="Amillis S."/>
            <person name="Uchima C.A."/>
            <person name="Anderluh G."/>
            <person name="Asadollahi M."/>
            <person name="Askin M."/>
            <person name="Barry K."/>
            <person name="Battaglia E."/>
            <person name="Bayram O."/>
            <person name="Benocci T."/>
            <person name="Braus-Stromeyer S.A."/>
            <person name="Caldana C."/>
            <person name="Canovas D."/>
            <person name="Cerqueira G.C."/>
            <person name="Chen F."/>
            <person name="Chen W."/>
            <person name="Choi C."/>
            <person name="Clum A."/>
            <person name="Dos Santos R.A."/>
            <person name="Damasio A.R."/>
            <person name="Diallinas G."/>
            <person name="Emri T."/>
            <person name="Fekete E."/>
            <person name="Flipphi M."/>
            <person name="Freyberg S."/>
            <person name="Gallo A."/>
            <person name="Gournas C."/>
            <person name="Habgood R."/>
            <person name="Hainaut M."/>
            <person name="Harispe M.L."/>
            <person name="Henrissat B."/>
            <person name="Hilden K.S."/>
            <person name="Hope R."/>
            <person name="Hossain A."/>
            <person name="Karabika E."/>
            <person name="Karaffa L."/>
            <person name="Karanyi Z."/>
            <person name="Krasevec N."/>
            <person name="Kuo A."/>
            <person name="Kusch H."/>
            <person name="LaButti K."/>
            <person name="Lagendijk E.L."/>
            <person name="Lapidus A."/>
            <person name="Levasseur A."/>
            <person name="Lindquist E."/>
            <person name="Lipzen A."/>
            <person name="Logrieco A.F."/>
            <person name="MacCabe A."/>
            <person name="Maekelae M.R."/>
            <person name="Malavazi I."/>
            <person name="Melin P."/>
            <person name="Meyer V."/>
            <person name="Mielnichuk N."/>
            <person name="Miskei M."/>
            <person name="Molnar A.P."/>
            <person name="Mule G."/>
            <person name="Ngan C.Y."/>
            <person name="Orejas M."/>
            <person name="Orosz E."/>
            <person name="Ouedraogo J.P."/>
            <person name="Overkamp K.M."/>
            <person name="Park H.-S."/>
            <person name="Perrone G."/>
            <person name="Piumi F."/>
            <person name="Punt P.J."/>
            <person name="Ram A.F."/>
            <person name="Ramon A."/>
            <person name="Rauscher S."/>
            <person name="Record E."/>
            <person name="Riano-Pachon D.M."/>
            <person name="Robert V."/>
            <person name="Roehrig J."/>
            <person name="Ruller R."/>
            <person name="Salamov A."/>
            <person name="Salih N.S."/>
            <person name="Samson R.A."/>
            <person name="Sandor E."/>
            <person name="Sanguinetti M."/>
            <person name="Schuetze T."/>
            <person name="Sepcic K."/>
            <person name="Shelest E."/>
            <person name="Sherlock G."/>
            <person name="Sophianopoulou V."/>
            <person name="Squina F.M."/>
            <person name="Sun H."/>
            <person name="Susca A."/>
            <person name="Todd R.B."/>
            <person name="Tsang A."/>
            <person name="Unkles S.E."/>
            <person name="van de Wiele N."/>
            <person name="van Rossen-Uffink D."/>
            <person name="Oliveira J.V."/>
            <person name="Vesth T.C."/>
            <person name="Visser J."/>
            <person name="Yu J.-H."/>
            <person name="Zhou M."/>
            <person name="Andersen M.R."/>
            <person name="Archer D.B."/>
            <person name="Baker S.E."/>
            <person name="Benoit I."/>
            <person name="Brakhage A.A."/>
            <person name="Braus G.H."/>
            <person name="Fischer R."/>
            <person name="Frisvad J.C."/>
            <person name="Goldman G.H."/>
            <person name="Houbraken J."/>
            <person name="Oakley B."/>
            <person name="Pocsi I."/>
            <person name="Scazzocchio C."/>
            <person name="Seiboth B."/>
            <person name="vanKuyk P.A."/>
            <person name="Wortman J."/>
            <person name="Dyer P.S."/>
            <person name="Grigoriev I.V."/>
        </authorList>
    </citation>
    <scope>NUCLEOTIDE SEQUENCE [LARGE SCALE GENOMIC DNA]</scope>
    <source>
        <strain evidence="4">ITEM 5010</strain>
    </source>
</reference>
<evidence type="ECO:0000313" key="4">
    <source>
        <dbReference type="Proteomes" id="UP000188318"/>
    </source>
</evidence>
<dbReference type="InterPro" id="IPR003615">
    <property type="entry name" value="HNH_nuc"/>
</dbReference>
<keyword evidence="4" id="KW-1185">Reference proteome</keyword>
<dbReference type="EMBL" id="KV907494">
    <property type="protein sequence ID" value="OOF99307.1"/>
    <property type="molecule type" value="Genomic_DNA"/>
</dbReference>
<dbReference type="EMBL" id="KV907494">
    <property type="protein sequence ID" value="OOF99312.1"/>
    <property type="molecule type" value="Genomic_DNA"/>
</dbReference>
<proteinExistence type="predicted"/>
<feature type="non-terminal residue" evidence="2">
    <location>
        <position position="1"/>
    </location>
</feature>
<feature type="domain" description="HNH nuclease" evidence="1">
    <location>
        <begin position="200"/>
        <end position="280"/>
    </location>
</feature>